<keyword evidence="2" id="KW-1185">Reference proteome</keyword>
<dbReference type="SUPFAM" id="SSF48371">
    <property type="entry name" value="ARM repeat"/>
    <property type="match status" value="1"/>
</dbReference>
<proteinExistence type="predicted"/>
<evidence type="ECO:0000313" key="2">
    <source>
        <dbReference type="Proteomes" id="UP000260644"/>
    </source>
</evidence>
<dbReference type="OrthoDB" id="9775346at2"/>
<dbReference type="Gene3D" id="1.20.1660.10">
    <property type="entry name" value="Hypothetical protein (EF3068)"/>
    <property type="match status" value="1"/>
</dbReference>
<dbReference type="PANTHER" id="PTHR34070">
    <property type="entry name" value="ARMADILLO-TYPE FOLD"/>
    <property type="match status" value="1"/>
</dbReference>
<gene>
    <name evidence="1" type="ORF">DVR12_11385</name>
</gene>
<sequence length="224" mass="25920">MATSYFDHIKHILEGAANSENAGPMKAYMRNQFEFLGTKTPERNVAFKSLISNHGLPAADSMHQLITKLWQQPEREYQYVAMSLLAKIHKQWTEKDIALFEFMIVNKSWWDTVDAIATLLVGPWFKKFPAFQPATTNKWIDSDNMWLQRAAIIFQNGYKKSTDEQLLFRYIIQCSADKEFFIQKAIGWALREYSKTNPASVKKFVSNTTLAPLSSREALKRIIK</sequence>
<dbReference type="CDD" id="cd07064">
    <property type="entry name" value="AlkD_like_1"/>
    <property type="match status" value="1"/>
</dbReference>
<name>A0A3E1Y9S1_9BACT</name>
<dbReference type="InterPro" id="IPR014825">
    <property type="entry name" value="DNA_alkylation"/>
</dbReference>
<dbReference type="InterPro" id="IPR016024">
    <property type="entry name" value="ARM-type_fold"/>
</dbReference>
<comment type="caution">
    <text evidence="1">The sequence shown here is derived from an EMBL/GenBank/DDBJ whole genome shotgun (WGS) entry which is preliminary data.</text>
</comment>
<accession>A0A3E1Y9S1</accession>
<dbReference type="EMBL" id="QPMM01000006">
    <property type="protein sequence ID" value="RFS22407.1"/>
    <property type="molecule type" value="Genomic_DNA"/>
</dbReference>
<organism evidence="1 2">
    <name type="scientific">Chitinophaga silvatica</name>
    <dbReference type="NCBI Taxonomy" id="2282649"/>
    <lineage>
        <taxon>Bacteria</taxon>
        <taxon>Pseudomonadati</taxon>
        <taxon>Bacteroidota</taxon>
        <taxon>Chitinophagia</taxon>
        <taxon>Chitinophagales</taxon>
        <taxon>Chitinophagaceae</taxon>
        <taxon>Chitinophaga</taxon>
    </lineage>
</organism>
<protein>
    <submittedName>
        <fullName evidence="1">DNA alkylation repair protein</fullName>
    </submittedName>
</protein>
<reference evidence="1 2" key="1">
    <citation type="submission" date="2018-07" db="EMBL/GenBank/DDBJ databases">
        <title>Chitinophaga K2CV101002-2 sp. nov., isolated from a monsoon evergreen broad-leaved forest soil.</title>
        <authorList>
            <person name="Lv Y."/>
        </authorList>
    </citation>
    <scope>NUCLEOTIDE SEQUENCE [LARGE SCALE GENOMIC DNA]</scope>
    <source>
        <strain evidence="1 2">GDMCC 1.1288</strain>
    </source>
</reference>
<dbReference type="Gene3D" id="1.25.40.290">
    <property type="entry name" value="ARM repeat domains"/>
    <property type="match status" value="1"/>
</dbReference>
<evidence type="ECO:0000313" key="1">
    <source>
        <dbReference type="EMBL" id="RFS22407.1"/>
    </source>
</evidence>
<dbReference type="RefSeq" id="WP_116975804.1">
    <property type="nucleotide sequence ID" value="NZ_QPMM01000006.1"/>
</dbReference>
<dbReference type="PANTHER" id="PTHR34070:SF1">
    <property type="entry name" value="DNA ALKYLATION REPAIR PROTEIN"/>
    <property type="match status" value="1"/>
</dbReference>
<dbReference type="AlphaFoldDB" id="A0A3E1Y9S1"/>
<dbReference type="Proteomes" id="UP000260644">
    <property type="component" value="Unassembled WGS sequence"/>
</dbReference>
<dbReference type="Pfam" id="PF08713">
    <property type="entry name" value="DNA_alkylation"/>
    <property type="match status" value="1"/>
</dbReference>